<sequence>MNQAASDERTVMPNFFWARRFRTVPPNFTLPKCSLGGSLSLHLLETAALPNRHSQRRLSDARYVINKFEAFATARNLLRPRQSVEDAVRRHTACLPAVEVHLSTTHARKRRRGQLSWVSIVRLHRIADKTARQQL</sequence>
<name>A0A225UCQ1_9STRA</name>
<dbReference type="AlphaFoldDB" id="A0A225UCQ1"/>
<dbReference type="Proteomes" id="UP000198211">
    <property type="component" value="Unassembled WGS sequence"/>
</dbReference>
<evidence type="ECO:0000313" key="1">
    <source>
        <dbReference type="EMBL" id="OWY90778.1"/>
    </source>
</evidence>
<organism evidence="1 2">
    <name type="scientific">Phytophthora megakarya</name>
    <dbReference type="NCBI Taxonomy" id="4795"/>
    <lineage>
        <taxon>Eukaryota</taxon>
        <taxon>Sar</taxon>
        <taxon>Stramenopiles</taxon>
        <taxon>Oomycota</taxon>
        <taxon>Peronosporomycetes</taxon>
        <taxon>Peronosporales</taxon>
        <taxon>Peronosporaceae</taxon>
        <taxon>Phytophthora</taxon>
    </lineage>
</organism>
<reference evidence="2" key="1">
    <citation type="submission" date="2017-03" db="EMBL/GenBank/DDBJ databases">
        <title>Phytopthora megakarya and P. palmivora, two closely related causual agents of cacao black pod achieved similar genome size and gene model numbers by different mechanisms.</title>
        <authorList>
            <person name="Ali S."/>
            <person name="Shao J."/>
            <person name="Larry D.J."/>
            <person name="Kronmiller B."/>
            <person name="Shen D."/>
            <person name="Strem M.D."/>
            <person name="Melnick R.L."/>
            <person name="Guiltinan M.J."/>
            <person name="Tyler B.M."/>
            <person name="Meinhardt L.W."/>
            <person name="Bailey B.A."/>
        </authorList>
    </citation>
    <scope>NUCLEOTIDE SEQUENCE [LARGE SCALE GENOMIC DNA]</scope>
    <source>
        <strain evidence="2">zdho120</strain>
    </source>
</reference>
<evidence type="ECO:0000313" key="2">
    <source>
        <dbReference type="Proteomes" id="UP000198211"/>
    </source>
</evidence>
<proteinExistence type="predicted"/>
<keyword evidence="2" id="KW-1185">Reference proteome</keyword>
<dbReference type="OrthoDB" id="128611at2759"/>
<comment type="caution">
    <text evidence="1">The sequence shown here is derived from an EMBL/GenBank/DDBJ whole genome shotgun (WGS) entry which is preliminary data.</text>
</comment>
<accession>A0A225UCQ1</accession>
<gene>
    <name evidence="1" type="ORF">PHMEG_00040942</name>
</gene>
<dbReference type="EMBL" id="NBNE01021927">
    <property type="protein sequence ID" value="OWY90778.1"/>
    <property type="molecule type" value="Genomic_DNA"/>
</dbReference>
<protein>
    <submittedName>
        <fullName evidence="1">Uncharacterized protein</fullName>
    </submittedName>
</protein>